<dbReference type="RefSeq" id="WP_092384958.1">
    <property type="nucleotide sequence ID" value="NZ_LT629787.1"/>
</dbReference>
<dbReference type="EMBL" id="LT629787">
    <property type="protein sequence ID" value="SDT99841.1"/>
    <property type="molecule type" value="Genomic_DNA"/>
</dbReference>
<evidence type="ECO:0000313" key="3">
    <source>
        <dbReference type="Proteomes" id="UP000243924"/>
    </source>
</evidence>
<dbReference type="GO" id="GO:0008081">
    <property type="term" value="F:phosphoric diester hydrolase activity"/>
    <property type="evidence" value="ECO:0007669"/>
    <property type="project" value="InterPro"/>
</dbReference>
<dbReference type="PANTHER" id="PTHR46211:SF1">
    <property type="entry name" value="GLYCEROPHOSPHODIESTER PHOSPHODIESTERASE, CYTOPLASMIC"/>
    <property type="match status" value="1"/>
</dbReference>
<keyword evidence="3" id="KW-1185">Reference proteome</keyword>
<organism evidence="2 3">
    <name type="scientific">Halopseudomonas salegens</name>
    <dbReference type="NCBI Taxonomy" id="1434072"/>
    <lineage>
        <taxon>Bacteria</taxon>
        <taxon>Pseudomonadati</taxon>
        <taxon>Pseudomonadota</taxon>
        <taxon>Gammaproteobacteria</taxon>
        <taxon>Pseudomonadales</taxon>
        <taxon>Pseudomonadaceae</taxon>
        <taxon>Halopseudomonas</taxon>
    </lineage>
</organism>
<dbReference type="OrthoDB" id="9795622at2"/>
<evidence type="ECO:0000259" key="1">
    <source>
        <dbReference type="PROSITE" id="PS51704"/>
    </source>
</evidence>
<dbReference type="AlphaFoldDB" id="A0A1H2EXQ8"/>
<dbReference type="InterPro" id="IPR030395">
    <property type="entry name" value="GP_PDE_dom"/>
</dbReference>
<dbReference type="GO" id="GO:0006629">
    <property type="term" value="P:lipid metabolic process"/>
    <property type="evidence" value="ECO:0007669"/>
    <property type="project" value="InterPro"/>
</dbReference>
<dbReference type="STRING" id="1434072.SAMN05216210_1123"/>
<name>A0A1H2EXQ8_9GAMM</name>
<dbReference type="SUPFAM" id="SSF51695">
    <property type="entry name" value="PLC-like phosphodiesterases"/>
    <property type="match status" value="1"/>
</dbReference>
<sequence length="239" mass="26581">MTLIVGHRGARGEAPENTLASFAKALAAGVTRVELDLHLSADRQLMVIHDPTLKRTTGVRGKVAQHSAEDLQRIDARLGLPGWPEPCPIPTLEQVFGTFPDIEHYQLEVKSGSTAQSRIVLAAILQLVERFGLQNRVVVTSSSRTLLRTARDTAYPLATGLVEEYGLLDPLKSARRYQCRFLILKWTLCRPTLIQQAQAQGLHVSVWTVNEIEQMQRLIDMGVDSIITDYPHLAMRVLA</sequence>
<dbReference type="Pfam" id="PF03009">
    <property type="entry name" value="GDPD"/>
    <property type="match status" value="1"/>
</dbReference>
<dbReference type="Proteomes" id="UP000243924">
    <property type="component" value="Chromosome I"/>
</dbReference>
<accession>A0A1H2EXQ8</accession>
<proteinExistence type="predicted"/>
<dbReference type="Gene3D" id="3.20.20.190">
    <property type="entry name" value="Phosphatidylinositol (PI) phosphodiesterase"/>
    <property type="match status" value="1"/>
</dbReference>
<dbReference type="PANTHER" id="PTHR46211">
    <property type="entry name" value="GLYCEROPHOSPHORYL DIESTER PHOSPHODIESTERASE"/>
    <property type="match status" value="1"/>
</dbReference>
<feature type="domain" description="GP-PDE" evidence="1">
    <location>
        <begin position="2"/>
        <end position="238"/>
    </location>
</feature>
<evidence type="ECO:0000313" key="2">
    <source>
        <dbReference type="EMBL" id="SDT99841.1"/>
    </source>
</evidence>
<gene>
    <name evidence="2" type="ORF">SAMN05216210_1123</name>
</gene>
<dbReference type="InterPro" id="IPR017946">
    <property type="entry name" value="PLC-like_Pdiesterase_TIM-brl"/>
</dbReference>
<reference evidence="3" key="1">
    <citation type="submission" date="2016-10" db="EMBL/GenBank/DDBJ databases">
        <authorList>
            <person name="Varghese N."/>
            <person name="Submissions S."/>
        </authorList>
    </citation>
    <scope>NUCLEOTIDE SEQUENCE [LARGE SCALE GENOMIC DNA]</scope>
    <source>
        <strain evidence="3">CECT 8338</strain>
    </source>
</reference>
<protein>
    <submittedName>
        <fullName evidence="2">Glycerophosphoryl diester phosphodiesterase</fullName>
    </submittedName>
</protein>
<dbReference type="PROSITE" id="PS51704">
    <property type="entry name" value="GP_PDE"/>
    <property type="match status" value="1"/>
</dbReference>